<comment type="similarity">
    <text evidence="2 8">Belongs to the class-I pyridoxal-phosphate-dependent aminotransferase family.</text>
</comment>
<dbReference type="CDD" id="cd00609">
    <property type="entry name" value="AAT_like"/>
    <property type="match status" value="1"/>
</dbReference>
<dbReference type="InterPro" id="IPR050596">
    <property type="entry name" value="AspAT/PAT-like"/>
</dbReference>
<dbReference type="FunFam" id="3.40.640.10:FF:000033">
    <property type="entry name" value="Aspartate aminotransferase"/>
    <property type="match status" value="1"/>
</dbReference>
<dbReference type="InterPro" id="IPR015421">
    <property type="entry name" value="PyrdxlP-dep_Trfase_major"/>
</dbReference>
<dbReference type="GO" id="GO:0030170">
    <property type="term" value="F:pyridoxal phosphate binding"/>
    <property type="evidence" value="ECO:0007669"/>
    <property type="project" value="InterPro"/>
</dbReference>
<dbReference type="EC" id="2.6.1.-" evidence="8"/>
<evidence type="ECO:0000256" key="6">
    <source>
        <dbReference type="ARBA" id="ARBA00022898"/>
    </source>
</evidence>
<dbReference type="InterPro" id="IPR015424">
    <property type="entry name" value="PyrdxlP-dep_Trfase"/>
</dbReference>
<gene>
    <name evidence="10" type="ORF">EAH89_07305</name>
</gene>
<comment type="cofactor">
    <cofactor evidence="1 8">
        <name>pyridoxal 5'-phosphate</name>
        <dbReference type="ChEBI" id="CHEBI:597326"/>
    </cofactor>
</comment>
<dbReference type="PROSITE" id="PS00105">
    <property type="entry name" value="AA_TRANSFER_CLASS_1"/>
    <property type="match status" value="1"/>
</dbReference>
<evidence type="ECO:0000313" key="10">
    <source>
        <dbReference type="EMBL" id="TPG59144.1"/>
    </source>
</evidence>
<dbReference type="InterPro" id="IPR004838">
    <property type="entry name" value="NHTrfase_class1_PyrdxlP-BS"/>
</dbReference>
<comment type="catalytic activity">
    <reaction evidence="7">
        <text>L-aspartate + 2-oxoglutarate = oxaloacetate + L-glutamate</text>
        <dbReference type="Rhea" id="RHEA:21824"/>
        <dbReference type="ChEBI" id="CHEBI:16452"/>
        <dbReference type="ChEBI" id="CHEBI:16810"/>
        <dbReference type="ChEBI" id="CHEBI:29985"/>
        <dbReference type="ChEBI" id="CHEBI:29991"/>
        <dbReference type="EC" id="2.6.1.1"/>
    </reaction>
</comment>
<evidence type="ECO:0000256" key="4">
    <source>
        <dbReference type="ARBA" id="ARBA00022576"/>
    </source>
</evidence>
<evidence type="ECO:0000256" key="5">
    <source>
        <dbReference type="ARBA" id="ARBA00022679"/>
    </source>
</evidence>
<dbReference type="OrthoDB" id="9763453at2"/>
<reference evidence="10 11" key="1">
    <citation type="journal article" date="2019" name="Environ. Microbiol.">
        <title>Species interactions and distinct microbial communities in high Arctic permafrost affected cryosols are associated with the CH4 and CO2 gas fluxes.</title>
        <authorList>
            <person name="Altshuler I."/>
            <person name="Hamel J."/>
            <person name="Turney S."/>
            <person name="Magnuson E."/>
            <person name="Levesque R."/>
            <person name="Greer C."/>
            <person name="Whyte L.G."/>
        </authorList>
    </citation>
    <scope>NUCLEOTIDE SEQUENCE [LARGE SCALE GENOMIC DNA]</scope>
    <source>
        <strain evidence="10 11">S9.3B</strain>
    </source>
</reference>
<evidence type="ECO:0000313" key="11">
    <source>
        <dbReference type="Proteomes" id="UP000317078"/>
    </source>
</evidence>
<organism evidence="10 11">
    <name type="scientific">Muricoccus nepalensis</name>
    <dbReference type="NCBI Taxonomy" id="1854500"/>
    <lineage>
        <taxon>Bacteria</taxon>
        <taxon>Pseudomonadati</taxon>
        <taxon>Pseudomonadota</taxon>
        <taxon>Alphaproteobacteria</taxon>
        <taxon>Acetobacterales</taxon>
        <taxon>Roseomonadaceae</taxon>
        <taxon>Muricoccus</taxon>
    </lineage>
</organism>
<dbReference type="AlphaFoldDB" id="A0A502GBC4"/>
<dbReference type="EMBL" id="RCZP01000004">
    <property type="protein sequence ID" value="TPG59144.1"/>
    <property type="molecule type" value="Genomic_DNA"/>
</dbReference>
<dbReference type="RefSeq" id="WP_140882132.1">
    <property type="nucleotide sequence ID" value="NZ_RCZP01000004.1"/>
</dbReference>
<evidence type="ECO:0000256" key="8">
    <source>
        <dbReference type="RuleBase" id="RU000481"/>
    </source>
</evidence>
<keyword evidence="4 8" id="KW-0032">Aminotransferase</keyword>
<keyword evidence="11" id="KW-1185">Reference proteome</keyword>
<accession>A0A502GBC4</accession>
<feature type="domain" description="Aminotransferase class I/classII large" evidence="9">
    <location>
        <begin position="32"/>
        <end position="392"/>
    </location>
</feature>
<proteinExistence type="inferred from homology"/>
<dbReference type="Proteomes" id="UP000317078">
    <property type="component" value="Unassembled WGS sequence"/>
</dbReference>
<evidence type="ECO:0000256" key="1">
    <source>
        <dbReference type="ARBA" id="ARBA00001933"/>
    </source>
</evidence>
<dbReference type="GO" id="GO:0004069">
    <property type="term" value="F:L-aspartate:2-oxoglutarate aminotransferase activity"/>
    <property type="evidence" value="ECO:0007669"/>
    <property type="project" value="UniProtKB-EC"/>
</dbReference>
<dbReference type="Pfam" id="PF00155">
    <property type="entry name" value="Aminotran_1_2"/>
    <property type="match status" value="1"/>
</dbReference>
<evidence type="ECO:0000256" key="3">
    <source>
        <dbReference type="ARBA" id="ARBA00011738"/>
    </source>
</evidence>
<dbReference type="PANTHER" id="PTHR46383">
    <property type="entry name" value="ASPARTATE AMINOTRANSFERASE"/>
    <property type="match status" value="1"/>
</dbReference>
<sequence>MTLTAERLNKISPSQTIAISTKAREMKAAGRDIISLSAGEPDFETPQNVKDAAIRAIQAGETRYTDVSGTKAMRQAAADKFRRDHGLDYRVEEIVVSTGGKQVIFNAMVATLDKGDEVIIPAPCWVSYPDIVALADGTPVIVEAGPNQGFKITADQLEAAITPRTKWFMLNNPCNPTGAAYTAVELKSLTDVLLRHPNVWVFTDDIYEKLVYDGFRFATVVEVEPRLRDRTVTMNGLSKAYAMTGWRLGYAGAPAALAKAMDKLQSQSTSNTSSITQAAGVEALNGPQDTVETMRQAFERRRDLVVSMLNQAPGIHCNTPEGAFYVFPSVTGCLGKTTKGGKRLSTDEDFVLALLEEEGVATVHGSAFLFPGYMRISYAAADDQLKAACERIQRFCQGLH</sequence>
<dbReference type="InterPro" id="IPR004839">
    <property type="entry name" value="Aminotransferase_I/II_large"/>
</dbReference>
<name>A0A502GBC4_9PROT</name>
<dbReference type="Gene3D" id="3.90.1150.10">
    <property type="entry name" value="Aspartate Aminotransferase, domain 1"/>
    <property type="match status" value="1"/>
</dbReference>
<protein>
    <recommendedName>
        <fullName evidence="8">Aminotransferase</fullName>
        <ecNumber evidence="8">2.6.1.-</ecNumber>
    </recommendedName>
</protein>
<comment type="subunit">
    <text evidence="3">Homodimer.</text>
</comment>
<comment type="caution">
    <text evidence="10">The sequence shown here is derived from an EMBL/GenBank/DDBJ whole genome shotgun (WGS) entry which is preliminary data.</text>
</comment>
<keyword evidence="5 8" id="KW-0808">Transferase</keyword>
<dbReference type="GO" id="GO:0006520">
    <property type="term" value="P:amino acid metabolic process"/>
    <property type="evidence" value="ECO:0007669"/>
    <property type="project" value="InterPro"/>
</dbReference>
<dbReference type="Gene3D" id="3.40.640.10">
    <property type="entry name" value="Type I PLP-dependent aspartate aminotransferase-like (Major domain)"/>
    <property type="match status" value="1"/>
</dbReference>
<evidence type="ECO:0000256" key="7">
    <source>
        <dbReference type="ARBA" id="ARBA00049185"/>
    </source>
</evidence>
<dbReference type="PANTHER" id="PTHR46383:SF1">
    <property type="entry name" value="ASPARTATE AMINOTRANSFERASE"/>
    <property type="match status" value="1"/>
</dbReference>
<keyword evidence="6" id="KW-0663">Pyridoxal phosphate</keyword>
<evidence type="ECO:0000256" key="2">
    <source>
        <dbReference type="ARBA" id="ARBA00007441"/>
    </source>
</evidence>
<dbReference type="InterPro" id="IPR015422">
    <property type="entry name" value="PyrdxlP-dep_Trfase_small"/>
</dbReference>
<dbReference type="SUPFAM" id="SSF53383">
    <property type="entry name" value="PLP-dependent transferases"/>
    <property type="match status" value="1"/>
</dbReference>
<evidence type="ECO:0000259" key="9">
    <source>
        <dbReference type="Pfam" id="PF00155"/>
    </source>
</evidence>